<proteinExistence type="predicted"/>
<evidence type="ECO:0000313" key="2">
    <source>
        <dbReference type="EMBL" id="MBL0387870.1"/>
    </source>
</evidence>
<dbReference type="Proteomes" id="UP000602284">
    <property type="component" value="Unassembled WGS sequence"/>
</dbReference>
<reference evidence="2 3" key="1">
    <citation type="submission" date="2021-01" db="EMBL/GenBank/DDBJ databases">
        <title>Tumebacillus sp. strain ITR2 16S ribosomal RNA gene Genome sequencing and assembly.</title>
        <authorList>
            <person name="Kang M."/>
        </authorList>
    </citation>
    <scope>NUCLEOTIDE SEQUENCE [LARGE SCALE GENOMIC DNA]</scope>
    <source>
        <strain evidence="2 3">ITR2</strain>
    </source>
</reference>
<comment type="caution">
    <text evidence="2">The sequence shown here is derived from an EMBL/GenBank/DDBJ whole genome shotgun (WGS) entry which is preliminary data.</text>
</comment>
<accession>A0ABS1JCA3</accession>
<evidence type="ECO:0000313" key="3">
    <source>
        <dbReference type="Proteomes" id="UP000602284"/>
    </source>
</evidence>
<dbReference type="RefSeq" id="WP_201636295.1">
    <property type="nucleotide sequence ID" value="NZ_JAEQNB010000004.1"/>
</dbReference>
<name>A0ABS1JCA3_9BACL</name>
<gene>
    <name evidence="2" type="ORF">JJB07_14610</name>
</gene>
<evidence type="ECO:0000256" key="1">
    <source>
        <dbReference type="SAM" id="MobiDB-lite"/>
    </source>
</evidence>
<keyword evidence="3" id="KW-1185">Reference proteome</keyword>
<organism evidence="2 3">
    <name type="scientific">Tumebacillus amylolyticus</name>
    <dbReference type="NCBI Taxonomy" id="2801339"/>
    <lineage>
        <taxon>Bacteria</taxon>
        <taxon>Bacillati</taxon>
        <taxon>Bacillota</taxon>
        <taxon>Bacilli</taxon>
        <taxon>Bacillales</taxon>
        <taxon>Alicyclobacillaceae</taxon>
        <taxon>Tumebacillus</taxon>
    </lineage>
</organism>
<protein>
    <submittedName>
        <fullName evidence="2">Uncharacterized protein</fullName>
    </submittedName>
</protein>
<sequence>MLQPNKPQAHDLVLREDHDAFERALECITQAGALAQTRVKNFLADGDVGEIEDITNTLTRTFGVQVRAVLGMIEKARAVRSGVPFEAVPREVSKYPHVALAECVLPEDYPSAMKLYNTMLDGSAEFHARLRIWDLENAQPLAHQLSDAVDDLFRMQRERSAFDRGVRQERDRTAGASSEVALVEGATA</sequence>
<dbReference type="EMBL" id="JAEQNB010000004">
    <property type="protein sequence ID" value="MBL0387870.1"/>
    <property type="molecule type" value="Genomic_DNA"/>
</dbReference>
<feature type="region of interest" description="Disordered" evidence="1">
    <location>
        <begin position="166"/>
        <end position="188"/>
    </location>
</feature>